<dbReference type="Pfam" id="PF00593">
    <property type="entry name" value="TonB_dep_Rec_b-barrel"/>
    <property type="match status" value="1"/>
</dbReference>
<dbReference type="Gene3D" id="2.60.40.1120">
    <property type="entry name" value="Carboxypeptidase-like, regulatory domain"/>
    <property type="match status" value="1"/>
</dbReference>
<accession>A0A9C9K083</accession>
<keyword evidence="5" id="KW-0732">Signal</keyword>
<dbReference type="SUPFAM" id="SSF56935">
    <property type="entry name" value="Porins"/>
    <property type="match status" value="1"/>
</dbReference>
<dbReference type="InterPro" id="IPR039426">
    <property type="entry name" value="TonB-dep_rcpt-like"/>
</dbReference>
<dbReference type="InterPro" id="IPR036942">
    <property type="entry name" value="Beta-barrel_TonB_sf"/>
</dbReference>
<protein>
    <recommendedName>
        <fullName evidence="10">TonB-dependent receptor-like beta-barrel domain-containing protein</fullName>
    </recommendedName>
</protein>
<evidence type="ECO:0000259" key="10">
    <source>
        <dbReference type="Pfam" id="PF00593"/>
    </source>
</evidence>
<evidence type="ECO:0000313" key="11">
    <source>
        <dbReference type="EMBL" id="HEC78489.1"/>
    </source>
</evidence>
<gene>
    <name evidence="11" type="ORF">ENI34_05020</name>
</gene>
<evidence type="ECO:0000256" key="1">
    <source>
        <dbReference type="ARBA" id="ARBA00004571"/>
    </source>
</evidence>
<keyword evidence="3" id="KW-1134">Transmembrane beta strand</keyword>
<keyword evidence="4" id="KW-0812">Transmembrane</keyword>
<evidence type="ECO:0000256" key="2">
    <source>
        <dbReference type="ARBA" id="ARBA00022448"/>
    </source>
</evidence>
<sequence length="706" mass="81062">MILFFLFTYNLLTGQVRDKDTSRPLYLVDVYIQDSKIGTATDEQGNFSLRLPHAGEYTVIFSRIGYREVEKSILLKDSEIYLTVLLEEVPISIKETITATSSYFISEQTEKSGTFSSLDIYNDVGGAAEMFWVIKSLPGANSGSDIAPIYPHGGSPEENIVLLDYTPIIHAFHQENIGGGLFSIFDPVVCRDVAIYLSGFPAQYGNSISSVVDIKSKYRSSRTFTGSLGGSNASLGCHLESSVTHRVSLICSYRQNFTDFLLKKEDFNITPYWRDFTAKLTYHINDSGERIELLGLLTQDAFSVEINNFEYTEKEQSRILSLNMINFIKENGISMLNLAYLNYSPRYYIPGIYEHKPTERSYHLTENFSFMLNEKYNIKSGAVIQKTTFDIYNLFPEDSTRWCDTSVTKIEYRDTVERWTAGIYIQNEISFLERYAFNAGVRCDYQDGSGSLTLDPRFSIGYNLWNNILLNFSTGVYHQFPKIEYYLQGTPGSLEARHYTIGIKKDFGCWLIRGDCYYKDYRHLLRFENNVYTNNGYGYSRGVELFIKFSDFGPLKGWGGYGVCDSKRKEKTLASLQTSEFEVPYNFNLMLSCDLFNEFNFGIKFQNAAGRVYTPIIDVEYDSVRQEFYPLFGAEFSARYPPYQRLDVRLQKKVLVWRLGIIGYFEVTNLLDRQNPVSYFFESSTGEVKPFVLYGRTLILGFVAMF</sequence>
<dbReference type="GO" id="GO:0044718">
    <property type="term" value="P:siderophore transmembrane transport"/>
    <property type="evidence" value="ECO:0007669"/>
    <property type="project" value="TreeGrafter"/>
</dbReference>
<dbReference type="PANTHER" id="PTHR30069">
    <property type="entry name" value="TONB-DEPENDENT OUTER MEMBRANE RECEPTOR"/>
    <property type="match status" value="1"/>
</dbReference>
<evidence type="ECO:0000256" key="5">
    <source>
        <dbReference type="ARBA" id="ARBA00022729"/>
    </source>
</evidence>
<dbReference type="Gene3D" id="2.40.170.20">
    <property type="entry name" value="TonB-dependent receptor, beta-barrel domain"/>
    <property type="match status" value="1"/>
</dbReference>
<comment type="subcellular location">
    <subcellularLocation>
        <location evidence="1">Cell outer membrane</location>
        <topology evidence="1">Multi-pass membrane protein</topology>
    </subcellularLocation>
</comment>
<comment type="caution">
    <text evidence="11">The sequence shown here is derived from an EMBL/GenBank/DDBJ whole genome shotgun (WGS) entry which is preliminary data.</text>
</comment>
<dbReference type="Proteomes" id="UP000885826">
    <property type="component" value="Unassembled WGS sequence"/>
</dbReference>
<dbReference type="SUPFAM" id="SSF49464">
    <property type="entry name" value="Carboxypeptidase regulatory domain-like"/>
    <property type="match status" value="1"/>
</dbReference>
<organism evidence="11 12">
    <name type="scientific">candidate division WOR-3 bacterium</name>
    <dbReference type="NCBI Taxonomy" id="2052148"/>
    <lineage>
        <taxon>Bacteria</taxon>
        <taxon>Bacteria division WOR-3</taxon>
    </lineage>
</organism>
<name>A0A9C9K083_UNCW3</name>
<feature type="domain" description="TonB-dependent receptor-like beta-barrel" evidence="10">
    <location>
        <begin position="340"/>
        <end position="659"/>
    </location>
</feature>
<evidence type="ECO:0000256" key="3">
    <source>
        <dbReference type="ARBA" id="ARBA00022452"/>
    </source>
</evidence>
<dbReference type="GO" id="GO:0009279">
    <property type="term" value="C:cell outer membrane"/>
    <property type="evidence" value="ECO:0007669"/>
    <property type="project" value="UniProtKB-SubCell"/>
</dbReference>
<reference evidence="11" key="1">
    <citation type="journal article" date="2020" name="mSystems">
        <title>Genome- and Community-Level Interaction Insights into Carbon Utilization and Element Cycling Functions of Hydrothermarchaeota in Hydrothermal Sediment.</title>
        <authorList>
            <person name="Zhou Z."/>
            <person name="Liu Y."/>
            <person name="Xu W."/>
            <person name="Pan J."/>
            <person name="Luo Z.H."/>
            <person name="Li M."/>
        </authorList>
    </citation>
    <scope>NUCLEOTIDE SEQUENCE</scope>
    <source>
        <strain evidence="11">HyVt-388</strain>
    </source>
</reference>
<proteinExistence type="predicted"/>
<dbReference type="EMBL" id="DRIG01000055">
    <property type="protein sequence ID" value="HEC78489.1"/>
    <property type="molecule type" value="Genomic_DNA"/>
</dbReference>
<evidence type="ECO:0000256" key="7">
    <source>
        <dbReference type="ARBA" id="ARBA00023136"/>
    </source>
</evidence>
<evidence type="ECO:0000256" key="4">
    <source>
        <dbReference type="ARBA" id="ARBA00022692"/>
    </source>
</evidence>
<keyword evidence="8" id="KW-0675">Receptor</keyword>
<dbReference type="GO" id="GO:0015344">
    <property type="term" value="F:siderophore uptake transmembrane transporter activity"/>
    <property type="evidence" value="ECO:0007669"/>
    <property type="project" value="TreeGrafter"/>
</dbReference>
<dbReference type="InterPro" id="IPR000531">
    <property type="entry name" value="Beta-barrel_TonB"/>
</dbReference>
<dbReference type="InterPro" id="IPR008969">
    <property type="entry name" value="CarboxyPept-like_regulatory"/>
</dbReference>
<evidence type="ECO:0000256" key="9">
    <source>
        <dbReference type="ARBA" id="ARBA00023237"/>
    </source>
</evidence>
<dbReference type="PANTHER" id="PTHR30069:SF29">
    <property type="entry name" value="HEMOGLOBIN AND HEMOGLOBIN-HAPTOGLOBIN-BINDING PROTEIN 1-RELATED"/>
    <property type="match status" value="1"/>
</dbReference>
<keyword evidence="7" id="KW-0472">Membrane</keyword>
<evidence type="ECO:0000313" key="12">
    <source>
        <dbReference type="Proteomes" id="UP000885826"/>
    </source>
</evidence>
<keyword evidence="6" id="KW-0798">TonB box</keyword>
<evidence type="ECO:0000256" key="8">
    <source>
        <dbReference type="ARBA" id="ARBA00023170"/>
    </source>
</evidence>
<dbReference type="Pfam" id="PF13715">
    <property type="entry name" value="CarbopepD_reg_2"/>
    <property type="match status" value="1"/>
</dbReference>
<keyword evidence="2" id="KW-0813">Transport</keyword>
<keyword evidence="9" id="KW-0998">Cell outer membrane</keyword>
<dbReference type="AlphaFoldDB" id="A0A9C9K083"/>
<evidence type="ECO:0000256" key="6">
    <source>
        <dbReference type="ARBA" id="ARBA00023077"/>
    </source>
</evidence>